<evidence type="ECO:0000313" key="8">
    <source>
        <dbReference type="Proteomes" id="UP000595757"/>
    </source>
</evidence>
<dbReference type="GO" id="GO:0006508">
    <property type="term" value="P:proteolysis"/>
    <property type="evidence" value="ECO:0007669"/>
    <property type="project" value="InterPro"/>
</dbReference>
<evidence type="ECO:0000313" key="3">
    <source>
        <dbReference type="EMBL" id="ATZ07977.1"/>
    </source>
</evidence>
<dbReference type="GeneID" id="72412956"/>
<dbReference type="Proteomes" id="UP000595757">
    <property type="component" value="Chromosome"/>
</dbReference>
<dbReference type="SUPFAM" id="SSF50494">
    <property type="entry name" value="Trypsin-like serine proteases"/>
    <property type="match status" value="1"/>
</dbReference>
<name>A0AAN5KKQ7_CORST</name>
<reference evidence="4 7" key="2">
    <citation type="submission" date="2019-06" db="EMBL/GenBank/DDBJ databases">
        <title>Draft genome sequence of Corynebacterium striatum NBRC 15291.</title>
        <authorList>
            <person name="Miura T."/>
            <person name="Furukawa M."/>
            <person name="Shimamura M."/>
            <person name="Ohyama Y."/>
            <person name="Yamazoe A."/>
            <person name="Kawasaki H."/>
        </authorList>
    </citation>
    <scope>NUCLEOTIDE SEQUENCE [LARGE SCALE GENOMIC DNA]</scope>
    <source>
        <strain evidence="4 7">NBRC 15291</strain>
    </source>
</reference>
<dbReference type="InterPro" id="IPR001254">
    <property type="entry name" value="Trypsin_dom"/>
</dbReference>
<dbReference type="InterPro" id="IPR009003">
    <property type="entry name" value="Peptidase_S1_PA"/>
</dbReference>
<sequence>MKISPLAAAPDVAIYRSATLVQARTYDTPDGTPQECTGAAIAPEWILTAAHCAEGPYSDPDVSPERPQGPLLQQ</sequence>
<dbReference type="EMBL" id="CP068158">
    <property type="protein sequence ID" value="QQU76975.1"/>
    <property type="molecule type" value="Genomic_DNA"/>
</dbReference>
<evidence type="ECO:0000313" key="6">
    <source>
        <dbReference type="Proteomes" id="UP000231994"/>
    </source>
</evidence>
<accession>A0AAN5KKQ7</accession>
<dbReference type="EMBL" id="CP024932">
    <property type="protein sequence ID" value="ATZ07977.1"/>
    <property type="molecule type" value="Genomic_DNA"/>
</dbReference>
<dbReference type="Proteomes" id="UP000231994">
    <property type="component" value="Chromosome"/>
</dbReference>
<dbReference type="Gene3D" id="2.40.10.10">
    <property type="entry name" value="Trypsin-like serine proteases"/>
    <property type="match status" value="1"/>
</dbReference>
<evidence type="ECO:0000313" key="7">
    <source>
        <dbReference type="Proteomes" id="UP000315234"/>
    </source>
</evidence>
<organism evidence="4 7">
    <name type="scientific">Corynebacterium striatum</name>
    <dbReference type="NCBI Taxonomy" id="43770"/>
    <lineage>
        <taxon>Bacteria</taxon>
        <taxon>Bacillati</taxon>
        <taxon>Actinomycetota</taxon>
        <taxon>Actinomycetes</taxon>
        <taxon>Mycobacteriales</taxon>
        <taxon>Corynebacteriaceae</taxon>
        <taxon>Corynebacterium</taxon>
    </lineage>
</organism>
<dbReference type="EMBL" id="BJLD01000002">
    <property type="protein sequence ID" value="GEA43677.1"/>
    <property type="molecule type" value="Genomic_DNA"/>
</dbReference>
<dbReference type="Proteomes" id="UP000315234">
    <property type="component" value="Unassembled WGS sequence"/>
</dbReference>
<protein>
    <submittedName>
        <fullName evidence="5">Trypsin-like serine protease</fullName>
    </submittedName>
</protein>
<dbReference type="AlphaFoldDB" id="A0AAN5KKQ7"/>
<gene>
    <name evidence="3" type="ORF">A9D01_03530</name>
    <name evidence="4" type="ORF">Cst04h_18470</name>
    <name evidence="5" type="ORF">I6I72_13185</name>
</gene>
<evidence type="ECO:0000313" key="5">
    <source>
        <dbReference type="EMBL" id="QQU76975.1"/>
    </source>
</evidence>
<evidence type="ECO:0000313" key="4">
    <source>
        <dbReference type="EMBL" id="GEA43677.1"/>
    </source>
</evidence>
<dbReference type="Pfam" id="PF00089">
    <property type="entry name" value="Trypsin"/>
    <property type="match status" value="1"/>
</dbReference>
<reference evidence="5 8" key="3">
    <citation type="submission" date="2021-01" db="EMBL/GenBank/DDBJ databases">
        <title>FDA dAtabase for Regulatory Grade micrObial Sequences (FDA-ARGOS): Supporting development and validation of Infectious Disease Dx tests.</title>
        <authorList>
            <person name="Sproer C."/>
            <person name="Gronow S."/>
            <person name="Severitt S."/>
            <person name="Schroder I."/>
            <person name="Tallon L."/>
            <person name="Sadzewicz L."/>
            <person name="Zhao X."/>
            <person name="Boylan J."/>
            <person name="Ott S."/>
            <person name="Bowen H."/>
            <person name="Vavikolanu K."/>
            <person name="Mehta A."/>
            <person name="Aluvathingal J."/>
            <person name="Nadendla S."/>
            <person name="Lowell S."/>
            <person name="Myers T."/>
            <person name="Yan Y."/>
            <person name="Sichtig H."/>
        </authorList>
    </citation>
    <scope>NUCLEOTIDE SEQUENCE [LARGE SCALE GENOMIC DNA]</scope>
    <source>
        <strain evidence="5 8">FDAARGOS_1115</strain>
    </source>
</reference>
<evidence type="ECO:0000256" key="1">
    <source>
        <dbReference type="SAM" id="MobiDB-lite"/>
    </source>
</evidence>
<feature type="region of interest" description="Disordered" evidence="1">
    <location>
        <begin position="54"/>
        <end position="74"/>
    </location>
</feature>
<keyword evidence="8" id="KW-1185">Reference proteome</keyword>
<evidence type="ECO:0000259" key="2">
    <source>
        <dbReference type="Pfam" id="PF00089"/>
    </source>
</evidence>
<dbReference type="GO" id="GO:0004252">
    <property type="term" value="F:serine-type endopeptidase activity"/>
    <property type="evidence" value="ECO:0007669"/>
    <property type="project" value="InterPro"/>
</dbReference>
<proteinExistence type="predicted"/>
<reference evidence="3 6" key="1">
    <citation type="submission" date="2017-11" db="EMBL/GenBank/DDBJ databases">
        <title>Whole genome sequencing of cultured pathogen.</title>
        <authorList>
            <person name="Hoffmann M."/>
            <person name="Sanchez M."/>
            <person name="Timme R."/>
            <person name="Nudel K."/>
            <person name="Bry L."/>
        </authorList>
    </citation>
    <scope>NUCLEOTIDE SEQUENCE [LARGE SCALE GENOMIC DNA]</scope>
    <source>
        <strain evidence="3 6">216</strain>
    </source>
</reference>
<dbReference type="InterPro" id="IPR043504">
    <property type="entry name" value="Peptidase_S1_PA_chymotrypsin"/>
</dbReference>
<feature type="domain" description="Peptidase S1" evidence="2">
    <location>
        <begin position="34"/>
        <end position="56"/>
    </location>
</feature>
<dbReference type="RefSeq" id="WP_034656866.1">
    <property type="nucleotide sequence ID" value="NZ_BJLD01000002.1"/>
</dbReference>